<name>A0A8W8LCY0_MAGGI</name>
<dbReference type="InterPro" id="IPR051828">
    <property type="entry name" value="HAD-like_hydrolase_domain"/>
</dbReference>
<dbReference type="Gene3D" id="1.10.150.720">
    <property type="entry name" value="Haloacid dehalogenase-like hydrolase"/>
    <property type="match status" value="1"/>
</dbReference>
<evidence type="ECO:0000313" key="1">
    <source>
        <dbReference type="EnsemblMetazoa" id="G27548.3:cds"/>
    </source>
</evidence>
<dbReference type="OMA" id="WWRQLIA"/>
<dbReference type="PANTHER" id="PTHR46191:SF2">
    <property type="entry name" value="HALOACID DEHALOGENASE-LIKE HYDROLASE DOMAIN-CONTAINING PROTEIN 3"/>
    <property type="match status" value="1"/>
</dbReference>
<dbReference type="SFLD" id="SFLDS00003">
    <property type="entry name" value="Haloacid_Dehalogenase"/>
    <property type="match status" value="1"/>
</dbReference>
<dbReference type="PANTHER" id="PTHR46191">
    <property type="match status" value="1"/>
</dbReference>
<sequence length="233" mass="25999">MQPVKLVTLDVTNTVIRVVGGVGFQYANVAKVHGVKLNPDDVSRAFRQKWKEHNKLYPIFGSKNGLTSREWWNGLVKKTLTQSGMDLEDDALGTVSLEICKHFETEGWMLIPQSVRVLQELKERNLTVGAVSNFDDTLESVLKRMSIHHYFDFVLPAWTAGCAKPDPEIYLQALDAGGATAAEAIHVGDDLQNDYLGPRKVGIRSILFCPNASNIPTDVDCSITDLYDIFKYL</sequence>
<dbReference type="InterPro" id="IPR023214">
    <property type="entry name" value="HAD_sf"/>
</dbReference>
<dbReference type="SFLD" id="SFLDG01129">
    <property type="entry name" value="C1.5:_HAD__Beta-PGM__Phosphata"/>
    <property type="match status" value="1"/>
</dbReference>
<dbReference type="EnsemblMetazoa" id="G27548.3">
    <property type="protein sequence ID" value="G27548.3:cds"/>
    <property type="gene ID" value="G27548"/>
</dbReference>
<dbReference type="InterPro" id="IPR006439">
    <property type="entry name" value="HAD-SF_hydro_IA"/>
</dbReference>
<dbReference type="GO" id="GO:0005634">
    <property type="term" value="C:nucleus"/>
    <property type="evidence" value="ECO:0007669"/>
    <property type="project" value="TreeGrafter"/>
</dbReference>
<dbReference type="PRINTS" id="PR00413">
    <property type="entry name" value="HADHALOGNASE"/>
</dbReference>
<dbReference type="EnsemblMetazoa" id="G27548.1">
    <property type="protein sequence ID" value="G27548.1:cds"/>
    <property type="gene ID" value="G27548"/>
</dbReference>
<dbReference type="InterPro" id="IPR036412">
    <property type="entry name" value="HAD-like_sf"/>
</dbReference>
<dbReference type="Gene3D" id="3.40.50.1000">
    <property type="entry name" value="HAD superfamily/HAD-like"/>
    <property type="match status" value="1"/>
</dbReference>
<accession>A0A8W8LCY0</accession>
<dbReference type="Pfam" id="PF00702">
    <property type="entry name" value="Hydrolase"/>
    <property type="match status" value="1"/>
</dbReference>
<protein>
    <recommendedName>
        <fullName evidence="3">Haloacid dehalogenase-like hydrolase domain-containing protein 3</fullName>
    </recommendedName>
</protein>
<dbReference type="OrthoDB" id="444127at2759"/>
<evidence type="ECO:0000313" key="2">
    <source>
        <dbReference type="Proteomes" id="UP000005408"/>
    </source>
</evidence>
<dbReference type="InterPro" id="IPR044924">
    <property type="entry name" value="HAD-SF_hydro_IA_REG-2-like_cap"/>
</dbReference>
<proteinExistence type="predicted"/>
<organism evidence="1 2">
    <name type="scientific">Magallana gigas</name>
    <name type="common">Pacific oyster</name>
    <name type="synonym">Crassostrea gigas</name>
    <dbReference type="NCBI Taxonomy" id="29159"/>
    <lineage>
        <taxon>Eukaryota</taxon>
        <taxon>Metazoa</taxon>
        <taxon>Spiralia</taxon>
        <taxon>Lophotrochozoa</taxon>
        <taxon>Mollusca</taxon>
        <taxon>Bivalvia</taxon>
        <taxon>Autobranchia</taxon>
        <taxon>Pteriomorphia</taxon>
        <taxon>Ostreida</taxon>
        <taxon>Ostreoidea</taxon>
        <taxon>Ostreidae</taxon>
        <taxon>Magallana</taxon>
    </lineage>
</organism>
<evidence type="ECO:0008006" key="3">
    <source>
        <dbReference type="Google" id="ProtNLM"/>
    </source>
</evidence>
<dbReference type="NCBIfam" id="TIGR02252">
    <property type="entry name" value="DREG-2"/>
    <property type="match status" value="1"/>
</dbReference>
<dbReference type="InterPro" id="IPR011949">
    <property type="entry name" value="HAD-SF_hydro_IA_REG-2-like"/>
</dbReference>
<dbReference type="SUPFAM" id="SSF56784">
    <property type="entry name" value="HAD-like"/>
    <property type="match status" value="1"/>
</dbReference>
<dbReference type="AlphaFoldDB" id="A0A8W8LCY0"/>
<dbReference type="NCBIfam" id="TIGR01549">
    <property type="entry name" value="HAD-SF-IA-v1"/>
    <property type="match status" value="1"/>
</dbReference>
<dbReference type="Proteomes" id="UP000005408">
    <property type="component" value="Unassembled WGS sequence"/>
</dbReference>
<reference evidence="1" key="1">
    <citation type="submission" date="2022-08" db="UniProtKB">
        <authorList>
            <consortium name="EnsemblMetazoa"/>
        </authorList>
    </citation>
    <scope>IDENTIFICATION</scope>
    <source>
        <strain evidence="1">05x7-T-G4-1.051#20</strain>
    </source>
</reference>
<keyword evidence="2" id="KW-1185">Reference proteome</keyword>
<dbReference type="EnsemblMetazoa" id="G27548.2">
    <property type="protein sequence ID" value="G27548.2:cds"/>
    <property type="gene ID" value="G27548"/>
</dbReference>